<comment type="caution">
    <text evidence="1">The sequence shown here is derived from an EMBL/GenBank/DDBJ whole genome shotgun (WGS) entry which is preliminary data.</text>
</comment>
<keyword evidence="2" id="KW-1185">Reference proteome</keyword>
<dbReference type="Proteomes" id="UP000800235">
    <property type="component" value="Unassembled WGS sequence"/>
</dbReference>
<organism evidence="1 2">
    <name type="scientific">Tothia fuscella</name>
    <dbReference type="NCBI Taxonomy" id="1048955"/>
    <lineage>
        <taxon>Eukaryota</taxon>
        <taxon>Fungi</taxon>
        <taxon>Dikarya</taxon>
        <taxon>Ascomycota</taxon>
        <taxon>Pezizomycotina</taxon>
        <taxon>Dothideomycetes</taxon>
        <taxon>Pleosporomycetidae</taxon>
        <taxon>Venturiales</taxon>
        <taxon>Cylindrosympodiaceae</taxon>
        <taxon>Tothia</taxon>
    </lineage>
</organism>
<accession>A0A9P4NIE1</accession>
<evidence type="ECO:0000313" key="1">
    <source>
        <dbReference type="EMBL" id="KAF2422601.1"/>
    </source>
</evidence>
<dbReference type="AlphaFoldDB" id="A0A9P4NIE1"/>
<evidence type="ECO:0000313" key="2">
    <source>
        <dbReference type="Proteomes" id="UP000800235"/>
    </source>
</evidence>
<name>A0A9P4NIE1_9PEZI</name>
<reference evidence="1" key="1">
    <citation type="journal article" date="2020" name="Stud. Mycol.">
        <title>101 Dothideomycetes genomes: a test case for predicting lifestyles and emergence of pathogens.</title>
        <authorList>
            <person name="Haridas S."/>
            <person name="Albert R."/>
            <person name="Binder M."/>
            <person name="Bloem J."/>
            <person name="Labutti K."/>
            <person name="Salamov A."/>
            <person name="Andreopoulos B."/>
            <person name="Baker S."/>
            <person name="Barry K."/>
            <person name="Bills G."/>
            <person name="Bluhm B."/>
            <person name="Cannon C."/>
            <person name="Castanera R."/>
            <person name="Culley D."/>
            <person name="Daum C."/>
            <person name="Ezra D."/>
            <person name="Gonzalez J."/>
            <person name="Henrissat B."/>
            <person name="Kuo A."/>
            <person name="Liang C."/>
            <person name="Lipzen A."/>
            <person name="Lutzoni F."/>
            <person name="Magnuson J."/>
            <person name="Mondo S."/>
            <person name="Nolan M."/>
            <person name="Ohm R."/>
            <person name="Pangilinan J."/>
            <person name="Park H.-J."/>
            <person name="Ramirez L."/>
            <person name="Alfaro M."/>
            <person name="Sun H."/>
            <person name="Tritt A."/>
            <person name="Yoshinaga Y."/>
            <person name="Zwiers L.-H."/>
            <person name="Turgeon B."/>
            <person name="Goodwin S."/>
            <person name="Spatafora J."/>
            <person name="Crous P."/>
            <person name="Grigoriev I."/>
        </authorList>
    </citation>
    <scope>NUCLEOTIDE SEQUENCE</scope>
    <source>
        <strain evidence="1">CBS 130266</strain>
    </source>
</reference>
<gene>
    <name evidence="1" type="ORF">EJ08DRAFT_477221</name>
</gene>
<proteinExistence type="predicted"/>
<sequence>MEAVVKGLSEQMRQKIDVPQSLWLGDEPPPIFDQLMAVFNVIPFPPASGPRKNEEYKSLLSQIEKQVTQRVEAQLVAQLKSKAWADQGCYDLCPPSDPIRGCKRVCFDAISRWPTKLYGAEPAERDAIQDYSRALYAMGGNKKMRTGHFGLNPYLNDNRTALPILNVCMSPIPWLDVNIRFPCICGSDLGSDSVELWKYVWNLSTPC</sequence>
<dbReference type="EMBL" id="MU007089">
    <property type="protein sequence ID" value="KAF2422601.1"/>
    <property type="molecule type" value="Genomic_DNA"/>
</dbReference>
<protein>
    <submittedName>
        <fullName evidence="1">Uncharacterized protein</fullName>
    </submittedName>
</protein>